<keyword evidence="3 4" id="KW-0539">Nucleus</keyword>
<reference evidence="7" key="1">
    <citation type="submission" date="2015-01" db="EMBL/GenBank/DDBJ databases">
        <authorList>
            <person name="Durling Mikael"/>
        </authorList>
    </citation>
    <scope>NUCLEOTIDE SEQUENCE</scope>
</reference>
<dbReference type="GO" id="GO:0005634">
    <property type="term" value="C:nucleus"/>
    <property type="evidence" value="ECO:0007669"/>
    <property type="project" value="UniProtKB-SubCell"/>
</dbReference>
<proteinExistence type="inferred from homology"/>
<dbReference type="Pfam" id="PF14500">
    <property type="entry name" value="MMS19_N"/>
    <property type="match status" value="1"/>
</dbReference>
<dbReference type="GO" id="GO:0016226">
    <property type="term" value="P:iron-sulfur cluster assembly"/>
    <property type="evidence" value="ECO:0007669"/>
    <property type="project" value="UniProtKB-UniRule"/>
</dbReference>
<dbReference type="GO" id="GO:0097361">
    <property type="term" value="C:cytosolic [4Fe-4S] assembly targeting complex"/>
    <property type="evidence" value="ECO:0007669"/>
    <property type="project" value="UniProtKB-UniRule"/>
</dbReference>
<dbReference type="Pfam" id="PF12460">
    <property type="entry name" value="MMS19_C"/>
    <property type="match status" value="1"/>
</dbReference>
<feature type="domain" description="MMS19 N-terminal" evidence="6">
    <location>
        <begin position="68"/>
        <end position="327"/>
    </location>
</feature>
<evidence type="ECO:0000259" key="6">
    <source>
        <dbReference type="Pfam" id="PF14500"/>
    </source>
</evidence>
<organism evidence="7">
    <name type="scientific">Bionectria ochroleuca</name>
    <name type="common">Gliocladium roseum</name>
    <dbReference type="NCBI Taxonomy" id="29856"/>
    <lineage>
        <taxon>Eukaryota</taxon>
        <taxon>Fungi</taxon>
        <taxon>Dikarya</taxon>
        <taxon>Ascomycota</taxon>
        <taxon>Pezizomycotina</taxon>
        <taxon>Sordariomycetes</taxon>
        <taxon>Hypocreomycetidae</taxon>
        <taxon>Hypocreales</taxon>
        <taxon>Bionectriaceae</taxon>
        <taxon>Clonostachys</taxon>
    </lineage>
</organism>
<evidence type="ECO:0000256" key="3">
    <source>
        <dbReference type="ARBA" id="ARBA00023242"/>
    </source>
</evidence>
<keyword evidence="4" id="KW-0227">DNA damage</keyword>
<comment type="subcellular location">
    <subcellularLocation>
        <location evidence="1 4">Nucleus</location>
    </subcellularLocation>
</comment>
<dbReference type="InterPro" id="IPR016024">
    <property type="entry name" value="ARM-type_fold"/>
</dbReference>
<evidence type="ECO:0000256" key="2">
    <source>
        <dbReference type="ARBA" id="ARBA00022737"/>
    </source>
</evidence>
<evidence type="ECO:0000259" key="5">
    <source>
        <dbReference type="Pfam" id="PF12460"/>
    </source>
</evidence>
<protein>
    <recommendedName>
        <fullName evidence="4">MMS19 nucleotide excision repair protein</fullName>
    </recommendedName>
</protein>
<name>A0A0B7JZC9_BIOOC</name>
<accession>A0A0B7JZC9</accession>
<evidence type="ECO:0000256" key="4">
    <source>
        <dbReference type="RuleBase" id="RU367072"/>
    </source>
</evidence>
<evidence type="ECO:0000256" key="1">
    <source>
        <dbReference type="ARBA" id="ARBA00004123"/>
    </source>
</evidence>
<dbReference type="InterPro" id="IPR039920">
    <property type="entry name" value="MMS19"/>
</dbReference>
<dbReference type="PANTHER" id="PTHR12891:SF0">
    <property type="entry name" value="MMS19 NUCLEOTIDE EXCISION REPAIR PROTEIN HOMOLOG"/>
    <property type="match status" value="1"/>
</dbReference>
<dbReference type="SUPFAM" id="SSF48371">
    <property type="entry name" value="ARM repeat"/>
    <property type="match status" value="1"/>
</dbReference>
<comment type="function">
    <text evidence="4">Key component of the cytosolic iron-sulfur protein assembly (CIA) complex, a multiprotein complex that mediates the incorporation of iron-sulfur cluster into apoproteins specifically involved in DNA metabolism and genomic integrity. In the CIA complex, MMS19 acts as an adapter between early-acting CIA components and a subset of cellular target iron-sulfur proteins.</text>
</comment>
<feature type="domain" description="MMS19 C-terminal" evidence="5">
    <location>
        <begin position="755"/>
        <end position="1084"/>
    </location>
</feature>
<dbReference type="InterPro" id="IPR029240">
    <property type="entry name" value="MMS19_N"/>
</dbReference>
<keyword evidence="4" id="KW-0234">DNA repair</keyword>
<keyword evidence="2" id="KW-0677">Repeat</keyword>
<dbReference type="AlphaFoldDB" id="A0A0B7JZC9"/>
<dbReference type="PANTHER" id="PTHR12891">
    <property type="entry name" value="DNA REPAIR/TRANSCRIPTION PROTEIN MET18/MMS19"/>
    <property type="match status" value="1"/>
</dbReference>
<sequence length="1160" mass="126483">MADFRQLALEYVLADDEAKLTSLAKQAASELQSAAAPTNPVARWVEAVQPWMPGSQGDDEMADGDSPDWTARAKALEFLSRTLDYLGTDVLKPSQIKLLVSFFGAMFDIDHKAGILASATALSRISAMKSFHPTSANDIIQKVCTLKDDFPRQVAKTRLAVFELLKFLVTSPETSKALQSRHGSSASFMSDLIRLCQNERDPANLMVWFEILTYFLREYSPSKEILEEVYNTFKAYFPISLPRTSPTGITPEQLKLSLRACFSSNKDLAPHTFPFLLGKLDQGDGVTANVKLDVLKTIQACIEEYQNPHDSVTPYFNQIWGSLKYEVRNGEVEDSIWATLEVLKAIAVRLEGEDLRDYALTVTRDCVNDLSSTLYTAPAGRLLVSVLSAGPAAFVLMAAPAVTHIKENLRHPKAPAHSRDLLKLLQVILETRIFLVDAKMTTSERSDFSAIDSIFKTLYDDVFRNPVQLGAKEGATEDEIRLATEAVQGAGALVCQRSSGSIATSDGTVTATDENERLLPENTCSQICDSLFSIITYGNSASGQASRSKDSDELVNSTTTALQRAVTANPKAFPTLVEKAFEIVTASPGEQDKASSAHVFGSLLAYVGCSKLPQKPAEGLRNYLTLVKSLQVDIVSSSNGSFPVWGSLVASIQSAARYFNEAFQELKPERSGASWDPSWASAIVSKYPGLDLLDRNAVLDGFNVSGSLSVSEAYADFLLATLYIVRQLYQKATKITEVAGVKALQLGDKFNGSEGALEHQYLHFISALAGFVLHETSEEQQLSLKAHEFALNLFHDDAISATNGAIDEQSSSWDWLIVGRPNTLSLGVLDALHPSSVSHLFESGIAQHVLLRGVTISSDAADSVSRAVFRSILTILSNKHKIETVEPLITQLNRQAETVLQQAQTAVNENNSSICTKSLSLFAIAAGVLRRFCGKQIQPLLKLLSEVPTAGATGKQLSQHLELVVAPQAILAKENFAVVKPLWMQKIYFQLVKPLLEAALAPPPAADAPPNSKASINVGVLSLIKHMNFPIYEEDSEKVMRIAISTAQSDAAGVADTRAALEVLKNIVVESPDKGESHARSIIDICVGEISLKKTSHERDAETGKIAMEIMVGLPRLFDSRHLLPHQPQVERELALACGNPVRELRKLARVARAAWSDLK</sequence>
<evidence type="ECO:0000313" key="7">
    <source>
        <dbReference type="EMBL" id="CEO50483.1"/>
    </source>
</evidence>
<dbReference type="EMBL" id="CDPU01000018">
    <property type="protein sequence ID" value="CEO50483.1"/>
    <property type="molecule type" value="Genomic_DNA"/>
</dbReference>
<comment type="similarity">
    <text evidence="4">Belongs to the MET18/MMS19 family.</text>
</comment>
<dbReference type="InterPro" id="IPR024687">
    <property type="entry name" value="MMS19_C"/>
</dbReference>
<dbReference type="GO" id="GO:0006281">
    <property type="term" value="P:DNA repair"/>
    <property type="evidence" value="ECO:0007669"/>
    <property type="project" value="UniProtKB-UniRule"/>
</dbReference>
<dbReference type="GO" id="GO:0051604">
    <property type="term" value="P:protein maturation"/>
    <property type="evidence" value="ECO:0007669"/>
    <property type="project" value="UniProtKB-UniRule"/>
</dbReference>
<gene>
    <name evidence="7" type="ORF">BN869_000006541_1</name>
</gene>